<proteinExistence type="predicted"/>
<name>A0A2A2GFA4_9BACT</name>
<accession>A0A2A2GFA4</accession>
<evidence type="ECO:0000256" key="1">
    <source>
        <dbReference type="SAM" id="SignalP"/>
    </source>
</evidence>
<organism evidence="2 3">
    <name type="scientific">Fodinibius salipaludis</name>
    <dbReference type="NCBI Taxonomy" id="2032627"/>
    <lineage>
        <taxon>Bacteria</taxon>
        <taxon>Pseudomonadati</taxon>
        <taxon>Balneolota</taxon>
        <taxon>Balneolia</taxon>
        <taxon>Balneolales</taxon>
        <taxon>Balneolaceae</taxon>
        <taxon>Fodinibius</taxon>
    </lineage>
</organism>
<feature type="chain" id="PRO_5013308141" description="DUF2059 domain-containing protein" evidence="1">
    <location>
        <begin position="22"/>
        <end position="271"/>
    </location>
</feature>
<dbReference type="EMBL" id="NSKE01000001">
    <property type="protein sequence ID" value="PAU95890.1"/>
    <property type="molecule type" value="Genomic_DNA"/>
</dbReference>
<evidence type="ECO:0008006" key="4">
    <source>
        <dbReference type="Google" id="ProtNLM"/>
    </source>
</evidence>
<gene>
    <name evidence="2" type="ORF">CK503_02210</name>
</gene>
<evidence type="ECO:0000313" key="3">
    <source>
        <dbReference type="Proteomes" id="UP000218831"/>
    </source>
</evidence>
<dbReference type="RefSeq" id="WP_095605134.1">
    <property type="nucleotide sequence ID" value="NZ_NSKE01000001.1"/>
</dbReference>
<dbReference type="Proteomes" id="UP000218831">
    <property type="component" value="Unassembled WGS sequence"/>
</dbReference>
<sequence>MKYTRSTIFICFLLLPFLGFAQESSSSNKGNNIDQLLELVPIQQTLNDIPKDLEQQFTQNPFGISASKNEQLIELFNEAYNADSLSKIAHKNFKENFDPSYSDSVLSILDSEAIKPILNTEADFYTVQGIRKQIVTKYELEQDEPSQERISIVKDIIDQRSTKESEIESQTILFRSLVIGTDAISSKLSLSETQIDGVLNNFKNRLQMQLENELVNNYLVMYHGLEDEQLKKYADFYATEAGTEFKESLNEAIHTAFQEASDRFITNVESL</sequence>
<reference evidence="2 3" key="1">
    <citation type="submission" date="2017-08" db="EMBL/GenBank/DDBJ databases">
        <title>Aliifodinibius alkalisoli sp. nov., isolated from saline alkaline soil.</title>
        <authorList>
            <person name="Liu D."/>
            <person name="Zhang G."/>
        </authorList>
    </citation>
    <scope>NUCLEOTIDE SEQUENCE [LARGE SCALE GENOMIC DNA]</scope>
    <source>
        <strain evidence="2 3">WN023</strain>
    </source>
</reference>
<keyword evidence="1" id="KW-0732">Signal</keyword>
<comment type="caution">
    <text evidence="2">The sequence shown here is derived from an EMBL/GenBank/DDBJ whole genome shotgun (WGS) entry which is preliminary data.</text>
</comment>
<keyword evidence="3" id="KW-1185">Reference proteome</keyword>
<evidence type="ECO:0000313" key="2">
    <source>
        <dbReference type="EMBL" id="PAU95890.1"/>
    </source>
</evidence>
<protein>
    <recommendedName>
        <fullName evidence="4">DUF2059 domain-containing protein</fullName>
    </recommendedName>
</protein>
<feature type="signal peptide" evidence="1">
    <location>
        <begin position="1"/>
        <end position="21"/>
    </location>
</feature>
<dbReference type="AlphaFoldDB" id="A0A2A2GFA4"/>